<keyword evidence="3" id="KW-0201">Cytochrome c-type biogenesis</keyword>
<dbReference type="InterPro" id="IPR028250">
    <property type="entry name" value="DsbDN"/>
</dbReference>
<dbReference type="AlphaFoldDB" id="A0A5R8KHU5"/>
<evidence type="ECO:0000259" key="8">
    <source>
        <dbReference type="Pfam" id="PF11412"/>
    </source>
</evidence>
<dbReference type="PANTHER" id="PTHR32234:SF3">
    <property type="entry name" value="SUPPRESSION OF COPPER SENSITIVITY PROTEIN"/>
    <property type="match status" value="1"/>
</dbReference>
<feature type="transmembrane region" description="Helical" evidence="6">
    <location>
        <begin position="292"/>
        <end position="314"/>
    </location>
</feature>
<dbReference type="GO" id="GO:0015035">
    <property type="term" value="F:protein-disulfide reductase activity"/>
    <property type="evidence" value="ECO:0007669"/>
    <property type="project" value="TreeGrafter"/>
</dbReference>
<proteinExistence type="predicted"/>
<dbReference type="Proteomes" id="UP000306196">
    <property type="component" value="Unassembled WGS sequence"/>
</dbReference>
<evidence type="ECO:0000256" key="3">
    <source>
        <dbReference type="ARBA" id="ARBA00022748"/>
    </source>
</evidence>
<keyword evidence="2 6" id="KW-0812">Transmembrane</keyword>
<dbReference type="EMBL" id="VAUV01000003">
    <property type="protein sequence ID" value="TLD71852.1"/>
    <property type="molecule type" value="Genomic_DNA"/>
</dbReference>
<dbReference type="GO" id="GO:0016020">
    <property type="term" value="C:membrane"/>
    <property type="evidence" value="ECO:0007669"/>
    <property type="project" value="UniProtKB-SubCell"/>
</dbReference>
<dbReference type="PANTHER" id="PTHR32234">
    <property type="entry name" value="THIOL:DISULFIDE INTERCHANGE PROTEIN DSBD"/>
    <property type="match status" value="1"/>
</dbReference>
<comment type="subcellular location">
    <subcellularLocation>
        <location evidence="1">Membrane</location>
        <topology evidence="1">Multi-pass membrane protein</topology>
    </subcellularLocation>
</comment>
<feature type="transmembrane region" description="Helical" evidence="6">
    <location>
        <begin position="368"/>
        <end position="388"/>
    </location>
</feature>
<feature type="domain" description="Thiol:disulfide interchange protein DsbD N-terminal" evidence="8">
    <location>
        <begin position="56"/>
        <end position="165"/>
    </location>
</feature>
<organism evidence="9 10">
    <name type="scientific">Phragmitibacter flavus</name>
    <dbReference type="NCBI Taxonomy" id="2576071"/>
    <lineage>
        <taxon>Bacteria</taxon>
        <taxon>Pseudomonadati</taxon>
        <taxon>Verrucomicrobiota</taxon>
        <taxon>Verrucomicrobiia</taxon>
        <taxon>Verrucomicrobiales</taxon>
        <taxon>Verrucomicrobiaceae</taxon>
        <taxon>Phragmitibacter</taxon>
    </lineage>
</organism>
<dbReference type="Pfam" id="PF11412">
    <property type="entry name" value="DsbD_N"/>
    <property type="match status" value="1"/>
</dbReference>
<evidence type="ECO:0000256" key="1">
    <source>
        <dbReference type="ARBA" id="ARBA00004141"/>
    </source>
</evidence>
<gene>
    <name evidence="9" type="ORF">FEM03_03760</name>
</gene>
<feature type="transmembrane region" description="Helical" evidence="6">
    <location>
        <begin position="437"/>
        <end position="456"/>
    </location>
</feature>
<evidence type="ECO:0008006" key="11">
    <source>
        <dbReference type="Google" id="ProtNLM"/>
    </source>
</evidence>
<dbReference type="GO" id="GO:0017004">
    <property type="term" value="P:cytochrome complex assembly"/>
    <property type="evidence" value="ECO:0007669"/>
    <property type="project" value="UniProtKB-KW"/>
</dbReference>
<dbReference type="SUPFAM" id="SSF52833">
    <property type="entry name" value="Thioredoxin-like"/>
    <property type="match status" value="1"/>
</dbReference>
<dbReference type="InterPro" id="IPR036249">
    <property type="entry name" value="Thioredoxin-like_sf"/>
</dbReference>
<feature type="transmembrane region" description="Helical" evidence="6">
    <location>
        <begin position="335"/>
        <end position="362"/>
    </location>
</feature>
<evidence type="ECO:0000313" key="10">
    <source>
        <dbReference type="Proteomes" id="UP000306196"/>
    </source>
</evidence>
<evidence type="ECO:0000256" key="4">
    <source>
        <dbReference type="ARBA" id="ARBA00022989"/>
    </source>
</evidence>
<sequence length="604" mass="65548">MSTQAHAHAKLLLHPMPLPRLSLTLLLALLPLTTPVFAQPAKPVTGTLISEKSTIAPGEPFRVAVRLDHQPGWHVYGKTIEPGAAAKPTRLLWKLPEGWTTEDLPWPATHELITTGGGKSAGYEGVVHLPTKIIPPASLNPGEKVTLEMTVDALVCDPKSCMPVKIPLTLELSVDTTSLLNADASQAFADLPSAEYPPPSAADANAATPQKSLGVMLLFGFLGGLILNIMPCVFPVLGIKITSIVNQSGDDKRRVLLHGLTYTFGVLFSFWVLVALLQTFEVSWGGQFQSPMFTFAIVLLFTVFGLNMAGLFEVGSSAVGVGSDLTRQSGLRGSFFSGLLATLVSTPCSAPFLAPALVYGLALDVLPSMLFFTVIGLGLAAPFLILSMSPGLMKLLPRPGAWMESFKQAMAFLMLGAAAYFAWSLQGLISDTAQRDLLIGLVVIAFALWIYGRWCVISKPTKTRLRGAFAAVFFLALGLWWGWPHPKDTFWKEWSPEIAQSYLDEGKTVYIDYTARWCTTCQFNKRVYNDDIKKQFEAQGIVALKADWTDYDERITAALAKLDRAAVPVNVLVIPGKDDPIILPEILTEDIVKNAIQQVPSPAS</sequence>
<dbReference type="InterPro" id="IPR003834">
    <property type="entry name" value="Cyt_c_assmbl_TM_dom"/>
</dbReference>
<feature type="transmembrane region" description="Helical" evidence="6">
    <location>
        <begin position="409"/>
        <end position="425"/>
    </location>
</feature>
<keyword evidence="5 6" id="KW-0472">Membrane</keyword>
<dbReference type="Pfam" id="PF02683">
    <property type="entry name" value="DsbD_TM"/>
    <property type="match status" value="1"/>
</dbReference>
<dbReference type="Gene3D" id="3.40.30.10">
    <property type="entry name" value="Glutaredoxin"/>
    <property type="match status" value="1"/>
</dbReference>
<dbReference type="GO" id="GO:0045454">
    <property type="term" value="P:cell redox homeostasis"/>
    <property type="evidence" value="ECO:0007669"/>
    <property type="project" value="TreeGrafter"/>
</dbReference>
<feature type="transmembrane region" description="Helical" evidence="6">
    <location>
        <begin position="213"/>
        <end position="239"/>
    </location>
</feature>
<evidence type="ECO:0000259" key="7">
    <source>
        <dbReference type="Pfam" id="PF02683"/>
    </source>
</evidence>
<dbReference type="Pfam" id="PF13899">
    <property type="entry name" value="Thioredoxin_7"/>
    <property type="match status" value="1"/>
</dbReference>
<name>A0A5R8KHU5_9BACT</name>
<comment type="caution">
    <text evidence="9">The sequence shown here is derived from an EMBL/GenBank/DDBJ whole genome shotgun (WGS) entry which is preliminary data.</text>
</comment>
<keyword evidence="10" id="KW-1185">Reference proteome</keyword>
<feature type="domain" description="Cytochrome C biogenesis protein transmembrane" evidence="7">
    <location>
        <begin position="216"/>
        <end position="421"/>
    </location>
</feature>
<accession>A0A5R8KHU5</accession>
<evidence type="ECO:0000256" key="2">
    <source>
        <dbReference type="ARBA" id="ARBA00022692"/>
    </source>
</evidence>
<evidence type="ECO:0000256" key="6">
    <source>
        <dbReference type="SAM" id="Phobius"/>
    </source>
</evidence>
<protein>
    <recommendedName>
        <fullName evidence="11">DUF255 domain-containing protein</fullName>
    </recommendedName>
</protein>
<feature type="transmembrane region" description="Helical" evidence="6">
    <location>
        <begin position="260"/>
        <end position="280"/>
    </location>
</feature>
<evidence type="ECO:0000313" key="9">
    <source>
        <dbReference type="EMBL" id="TLD71852.1"/>
    </source>
</evidence>
<keyword evidence="4 6" id="KW-1133">Transmembrane helix</keyword>
<evidence type="ECO:0000256" key="5">
    <source>
        <dbReference type="ARBA" id="ARBA00023136"/>
    </source>
</evidence>
<feature type="transmembrane region" description="Helical" evidence="6">
    <location>
        <begin position="465"/>
        <end position="483"/>
    </location>
</feature>
<reference evidence="9 10" key="1">
    <citation type="submission" date="2019-05" db="EMBL/GenBank/DDBJ databases">
        <title>Verrucobacter flavum gen. nov., sp. nov. a new member of the family Verrucomicrobiaceae.</title>
        <authorList>
            <person name="Szuroczki S."/>
            <person name="Abbaszade G."/>
            <person name="Szabo A."/>
            <person name="Felfoldi T."/>
            <person name="Schumann P."/>
            <person name="Boka K."/>
            <person name="Keki Z."/>
            <person name="Toumi M."/>
            <person name="Toth E."/>
        </authorList>
    </citation>
    <scope>NUCLEOTIDE SEQUENCE [LARGE SCALE GENOMIC DNA]</scope>
    <source>
        <strain evidence="9 10">MG-N-17</strain>
    </source>
</reference>